<dbReference type="SUPFAM" id="SSF53300">
    <property type="entry name" value="vWA-like"/>
    <property type="match status" value="1"/>
</dbReference>
<sequence>MPLYDARGKQNRALLIGVSSYQDPRLPDLDAVFANPDELGRVLCAPATDLFLPQEVTPLRPKTPEELTAALRTAAHEARGLLLVYFSGHGRVRRDGGDLHLLVETSRVAQDKPRVASYEAVSWVKDVLPRLERSRADRVVVVLECCFAGNADDSFRTDDKPVSLLMAAQPNRRIFSGTEPGGGTTFTRAVLDILEHGIEGKECVTFEDLAGELRRRLADHTTPQGGAWVPRASKRNTVDDVVVSFATREARPRTPFVVRARRWWRSRPRRRLQLLSAAAALALVATALVVTDRLRPPGDCPPAQELRLLTAPEAEPTLRAAALAYEMSDLNTAPVPGEDDVPDGCRRTQITVYSAAKDQVAQGFAAADRWRGEAEGEDEAPAGGAGGEAVEPLYRPGPQPDLWVPESTVDHLQVRQGMAAHAPVTLHRVGPVAYTPLVVGVPQTRGLSDVEQAGSSWHEILDDAADRKLRLLRPSPVLSGVGLMHTIGLYLADDGTPVALDGGAPRTGVAERAENRLRAPGSQYAGSAELLCSLRPGAASAGAGSRATAAPLVTEKSLTDANLGHAVGNCPALATVPEKEDRYEAYYPSGVPGLDHPLIRVAWKGAADAARRRAASDRFADWLRRPDGGQKVITRAGYRGVNAKGAAAPAPTDSPLRDSRAGVLPDIGVEPYTAGRQRVSQVLAAYDSAHRPGQLLFLLDTSTSMADGGRISVAADAVGRALEVLGPKDTYGLWTYPRAGTAARDRERPVERVRAGSTDPAAGREVLDRLQRDDGGLVDRGAWMQEALTAALDRLRDGPAERTKAVVLVLDEDDGAGKRSAAAREALSDALAAHPRIPVVVLAAGKGGCDAAPVRHVVEDSGGNCVAGGPGAADTLAGLVASFGTGGQEAGR</sequence>
<dbReference type="Pfam" id="PF00656">
    <property type="entry name" value="Peptidase_C14"/>
    <property type="match status" value="1"/>
</dbReference>
<dbReference type="InterPro" id="IPR011600">
    <property type="entry name" value="Pept_C14_caspase"/>
</dbReference>
<evidence type="ECO:0000313" key="4">
    <source>
        <dbReference type="Proteomes" id="UP001500909"/>
    </source>
</evidence>
<comment type="caution">
    <text evidence="3">The sequence shown here is derived from an EMBL/GenBank/DDBJ whole genome shotgun (WGS) entry which is preliminary data.</text>
</comment>
<accession>A0ABP3J3Q2</accession>
<dbReference type="Gene3D" id="3.40.50.410">
    <property type="entry name" value="von Willebrand factor, type A domain"/>
    <property type="match status" value="1"/>
</dbReference>
<name>A0ABP3J3Q2_9ACTN</name>
<dbReference type="InterPro" id="IPR029030">
    <property type="entry name" value="Caspase-like_dom_sf"/>
</dbReference>
<reference evidence="4" key="1">
    <citation type="journal article" date="2019" name="Int. J. Syst. Evol. Microbiol.">
        <title>The Global Catalogue of Microorganisms (GCM) 10K type strain sequencing project: providing services to taxonomists for standard genome sequencing and annotation.</title>
        <authorList>
            <consortium name="The Broad Institute Genomics Platform"/>
            <consortium name="The Broad Institute Genome Sequencing Center for Infectious Disease"/>
            <person name="Wu L."/>
            <person name="Ma J."/>
        </authorList>
    </citation>
    <scope>NUCLEOTIDE SEQUENCE [LARGE SCALE GENOMIC DNA]</scope>
    <source>
        <strain evidence="4">JCM 4805</strain>
    </source>
</reference>
<organism evidence="3 4">
    <name type="scientific">Streptomyces olivaceiscleroticus</name>
    <dbReference type="NCBI Taxonomy" id="68245"/>
    <lineage>
        <taxon>Bacteria</taxon>
        <taxon>Bacillati</taxon>
        <taxon>Actinomycetota</taxon>
        <taxon>Actinomycetes</taxon>
        <taxon>Kitasatosporales</taxon>
        <taxon>Streptomycetaceae</taxon>
        <taxon>Streptomyces</taxon>
    </lineage>
</organism>
<feature type="region of interest" description="Disordered" evidence="1">
    <location>
        <begin position="371"/>
        <end position="398"/>
    </location>
</feature>
<dbReference type="CDD" id="cd00198">
    <property type="entry name" value="vWFA"/>
    <property type="match status" value="1"/>
</dbReference>
<dbReference type="EMBL" id="BAAABY010000001">
    <property type="protein sequence ID" value="GAA0440539.1"/>
    <property type="molecule type" value="Genomic_DNA"/>
</dbReference>
<dbReference type="SMART" id="SM00327">
    <property type="entry name" value="VWA"/>
    <property type="match status" value="1"/>
</dbReference>
<dbReference type="InterPro" id="IPR002035">
    <property type="entry name" value="VWF_A"/>
</dbReference>
<dbReference type="InterPro" id="IPR036465">
    <property type="entry name" value="vWFA_dom_sf"/>
</dbReference>
<feature type="domain" description="VWFA" evidence="2">
    <location>
        <begin position="692"/>
        <end position="881"/>
    </location>
</feature>
<protein>
    <recommendedName>
        <fullName evidence="2">VWFA domain-containing protein</fullName>
    </recommendedName>
</protein>
<dbReference type="RefSeq" id="WP_346092122.1">
    <property type="nucleotide sequence ID" value="NZ_BAAABY010000001.1"/>
</dbReference>
<gene>
    <name evidence="3" type="ORF">GCM10010361_00590</name>
</gene>
<keyword evidence="4" id="KW-1185">Reference proteome</keyword>
<evidence type="ECO:0000256" key="1">
    <source>
        <dbReference type="SAM" id="MobiDB-lite"/>
    </source>
</evidence>
<evidence type="ECO:0000313" key="3">
    <source>
        <dbReference type="EMBL" id="GAA0440539.1"/>
    </source>
</evidence>
<evidence type="ECO:0000259" key="2">
    <source>
        <dbReference type="SMART" id="SM00327"/>
    </source>
</evidence>
<proteinExistence type="predicted"/>
<dbReference type="Proteomes" id="UP001500909">
    <property type="component" value="Unassembled WGS sequence"/>
</dbReference>
<dbReference type="SUPFAM" id="SSF52129">
    <property type="entry name" value="Caspase-like"/>
    <property type="match status" value="1"/>
</dbReference>
<dbReference type="Gene3D" id="3.40.50.1460">
    <property type="match status" value="1"/>
</dbReference>